<dbReference type="GO" id="GO:0005537">
    <property type="term" value="F:D-mannose binding"/>
    <property type="evidence" value="ECO:0007669"/>
    <property type="project" value="UniProtKB-KW"/>
</dbReference>
<feature type="domain" description="Apple" evidence="12">
    <location>
        <begin position="348"/>
        <end position="426"/>
    </location>
</feature>
<evidence type="ECO:0000256" key="7">
    <source>
        <dbReference type="ARBA" id="ARBA00023035"/>
    </source>
</evidence>
<dbReference type="Pfam" id="PF00954">
    <property type="entry name" value="S_locus_glycop"/>
    <property type="match status" value="1"/>
</dbReference>
<dbReference type="InterPro" id="IPR003609">
    <property type="entry name" value="Pan_app"/>
</dbReference>
<evidence type="ECO:0000256" key="4">
    <source>
        <dbReference type="ARBA" id="ARBA00022729"/>
    </source>
</evidence>
<keyword evidence="7" id="KW-0430">Lectin</keyword>
<evidence type="ECO:0000256" key="3">
    <source>
        <dbReference type="ARBA" id="ARBA00022692"/>
    </source>
</evidence>
<dbReference type="PROSITE" id="PS50948">
    <property type="entry name" value="PAN"/>
    <property type="match status" value="1"/>
</dbReference>
<keyword evidence="5" id="KW-0677">Repeat</keyword>
<evidence type="ECO:0000259" key="11">
    <source>
        <dbReference type="PROSITE" id="PS50927"/>
    </source>
</evidence>
<feature type="transmembrane region" description="Helical" evidence="10">
    <location>
        <begin position="440"/>
        <end position="461"/>
    </location>
</feature>
<dbReference type="Pfam" id="PF00024">
    <property type="entry name" value="PAN_1"/>
    <property type="match status" value="1"/>
</dbReference>
<dbReference type="PROSITE" id="PS50927">
    <property type="entry name" value="BULB_LECTIN"/>
    <property type="match status" value="1"/>
</dbReference>
<evidence type="ECO:0000256" key="5">
    <source>
        <dbReference type="ARBA" id="ARBA00022737"/>
    </source>
</evidence>
<accession>A0A7I8KJ21</accession>
<dbReference type="Proteomes" id="UP000663760">
    <property type="component" value="Chromosome 5"/>
</dbReference>
<dbReference type="GO" id="GO:0051707">
    <property type="term" value="P:response to other organism"/>
    <property type="evidence" value="ECO:0007669"/>
    <property type="project" value="UniProtKB-ARBA"/>
</dbReference>
<dbReference type="InterPro" id="IPR000858">
    <property type="entry name" value="S_locus_glycoprot_dom"/>
</dbReference>
<keyword evidence="4" id="KW-0732">Signal</keyword>
<feature type="domain" description="Bulb-type lectin" evidence="11">
    <location>
        <begin position="49"/>
        <end position="168"/>
    </location>
</feature>
<dbReference type="AlphaFoldDB" id="A0A7I8KJ21"/>
<evidence type="ECO:0000313" key="14">
    <source>
        <dbReference type="Proteomes" id="UP000663760"/>
    </source>
</evidence>
<proteinExistence type="predicted"/>
<keyword evidence="3 10" id="KW-0812">Transmembrane</keyword>
<evidence type="ECO:0000256" key="8">
    <source>
        <dbReference type="ARBA" id="ARBA00023136"/>
    </source>
</evidence>
<evidence type="ECO:0000256" key="10">
    <source>
        <dbReference type="SAM" id="Phobius"/>
    </source>
</evidence>
<evidence type="ECO:0000256" key="6">
    <source>
        <dbReference type="ARBA" id="ARBA00022989"/>
    </source>
</evidence>
<keyword evidence="14" id="KW-1185">Reference proteome</keyword>
<dbReference type="GO" id="GO:0016020">
    <property type="term" value="C:membrane"/>
    <property type="evidence" value="ECO:0007669"/>
    <property type="project" value="UniProtKB-SubCell"/>
</dbReference>
<evidence type="ECO:0000259" key="12">
    <source>
        <dbReference type="PROSITE" id="PS50948"/>
    </source>
</evidence>
<dbReference type="Gene3D" id="2.90.10.10">
    <property type="entry name" value="Bulb-type lectin domain"/>
    <property type="match status" value="1"/>
</dbReference>
<dbReference type="SUPFAM" id="SSF51110">
    <property type="entry name" value="alpha-D-mannose-specific plant lectins"/>
    <property type="match status" value="1"/>
</dbReference>
<name>A0A7I8KJ21_SPIIN</name>
<comment type="subcellular location">
    <subcellularLocation>
        <location evidence="1">Membrane</location>
        <topology evidence="1">Single-pass membrane protein</topology>
    </subcellularLocation>
</comment>
<dbReference type="SUPFAM" id="SSF57414">
    <property type="entry name" value="Hairpin loop containing domain-like"/>
    <property type="match status" value="1"/>
</dbReference>
<keyword evidence="9" id="KW-1015">Disulfide bond</keyword>
<sequence>MKRDRRGPVQDLPLLPSLLLLLIGIPYLSAAAATITTIKSGFSVKPSLGASLLSYSTVSFQAILGDPGGNFSFGFLMPMNSDSLHLAVVHIPSGFPIWRASRDGRAVVARRSNSISLSFDGGTLLLSDPQGAVLWKVGSPAGDVVELHPTSNLQVRAENGSVLWQSFDAPFDTLVVGQNFTSSAALSSPNSRFSSRLGANFIALYMNSGDGRAYAGRTAVMYWQEKAFEETGTIDEKVGPIYARLNQTGFLGLYQDETNRVHILPFDTNNRNLSRLRRLTLETDGNLRAYYWNSSAWASDYSAIRESCELPTYCGAYGLCTRDKDECQCLGGSSAADACLPEGYGDLCGGNFTVLRRAGVELAYDKLLLYKKVGSQEECERGCERNCSCWGALYNNLTRTCYRMGFPAETLVATSENRVGYFKVRLVTSHGGGGSTRKRVLLACLLVLLGVVLCVVFTLWYRRRRLRRGLSSAALMGDTHSPVGTYKEFKGSTSFRDVELSSSSSSSKR</sequence>
<dbReference type="GO" id="GO:0048544">
    <property type="term" value="P:recognition of pollen"/>
    <property type="evidence" value="ECO:0007669"/>
    <property type="project" value="InterPro"/>
</dbReference>
<evidence type="ECO:0000313" key="13">
    <source>
        <dbReference type="EMBL" id="CAA7397098.1"/>
    </source>
</evidence>
<keyword evidence="6 10" id="KW-1133">Transmembrane helix</keyword>
<protein>
    <submittedName>
        <fullName evidence="13">Uncharacterized protein</fullName>
    </submittedName>
</protein>
<organism evidence="13 14">
    <name type="scientific">Spirodela intermedia</name>
    <name type="common">Intermediate duckweed</name>
    <dbReference type="NCBI Taxonomy" id="51605"/>
    <lineage>
        <taxon>Eukaryota</taxon>
        <taxon>Viridiplantae</taxon>
        <taxon>Streptophyta</taxon>
        <taxon>Embryophyta</taxon>
        <taxon>Tracheophyta</taxon>
        <taxon>Spermatophyta</taxon>
        <taxon>Magnoliopsida</taxon>
        <taxon>Liliopsida</taxon>
        <taxon>Araceae</taxon>
        <taxon>Lemnoideae</taxon>
        <taxon>Spirodela</taxon>
    </lineage>
</organism>
<dbReference type="PANTHER" id="PTHR47974">
    <property type="entry name" value="OS07G0415500 PROTEIN"/>
    <property type="match status" value="1"/>
</dbReference>
<keyword evidence="2" id="KW-0348">Hemagglutinin</keyword>
<evidence type="ECO:0000256" key="1">
    <source>
        <dbReference type="ARBA" id="ARBA00004167"/>
    </source>
</evidence>
<evidence type="ECO:0000256" key="9">
    <source>
        <dbReference type="ARBA" id="ARBA00023157"/>
    </source>
</evidence>
<dbReference type="OrthoDB" id="590879at2759"/>
<dbReference type="SMART" id="SM00108">
    <property type="entry name" value="B_lectin"/>
    <property type="match status" value="1"/>
</dbReference>
<dbReference type="EMBL" id="LR746268">
    <property type="protein sequence ID" value="CAA7397098.1"/>
    <property type="molecule type" value="Genomic_DNA"/>
</dbReference>
<keyword evidence="7" id="KW-0465">Mannose-binding</keyword>
<dbReference type="InterPro" id="IPR036426">
    <property type="entry name" value="Bulb-type_lectin_dom_sf"/>
</dbReference>
<evidence type="ECO:0000256" key="2">
    <source>
        <dbReference type="ARBA" id="ARBA00022546"/>
    </source>
</evidence>
<reference evidence="13" key="1">
    <citation type="submission" date="2020-02" db="EMBL/GenBank/DDBJ databases">
        <authorList>
            <person name="Scholz U."/>
            <person name="Mascher M."/>
            <person name="Fiebig A."/>
        </authorList>
    </citation>
    <scope>NUCLEOTIDE SEQUENCE</scope>
</reference>
<dbReference type="InterPro" id="IPR001480">
    <property type="entry name" value="Bulb-type_lectin_dom"/>
</dbReference>
<dbReference type="Pfam" id="PF01453">
    <property type="entry name" value="B_lectin"/>
    <property type="match status" value="1"/>
</dbReference>
<gene>
    <name evidence="13" type="ORF">SI8410_05007761</name>
</gene>
<keyword evidence="8 10" id="KW-0472">Membrane</keyword>
<dbReference type="PANTHER" id="PTHR47974:SF27">
    <property type="entry name" value="RECEPTOR-LIKE SERINE_THREONINE-PROTEIN KINASE"/>
    <property type="match status" value="1"/>
</dbReference>